<feature type="transmembrane region" description="Helical" evidence="5">
    <location>
        <begin position="35"/>
        <end position="60"/>
    </location>
</feature>
<keyword evidence="4 5" id="KW-0472">Membrane</keyword>
<evidence type="ECO:0000313" key="7">
    <source>
        <dbReference type="Proteomes" id="UP001165524"/>
    </source>
</evidence>
<comment type="caution">
    <text evidence="6">The sequence shown here is derived from an EMBL/GenBank/DDBJ whole genome shotgun (WGS) entry which is preliminary data.</text>
</comment>
<evidence type="ECO:0000256" key="5">
    <source>
        <dbReference type="SAM" id="Phobius"/>
    </source>
</evidence>
<dbReference type="PANTHER" id="PTHR12714">
    <property type="entry name" value="PROTEIN-S ISOPRENYLCYSTEINE O-METHYLTRANSFERASE"/>
    <property type="match status" value="1"/>
</dbReference>
<evidence type="ECO:0000256" key="2">
    <source>
        <dbReference type="ARBA" id="ARBA00022692"/>
    </source>
</evidence>
<dbReference type="Pfam" id="PF04191">
    <property type="entry name" value="PEMT"/>
    <property type="match status" value="1"/>
</dbReference>
<sequence length="188" mass="21641">MTQDTAELILIMMILLCAGLRWPHRHTSGMAAGDVEGWLLLALTTVTMLVVPVLDAVVPWLEFADLSFHDEAAWVGLALGTSALWLFWRAQGDVRRSASLQQVITFGIYRHLRHPMYTAMLLWALAQILLLQNWLAGPAAAVTFLLVYVLRMPRREQRLLERYGYRYLEYMERTGGLLPRLPRRHDQR</sequence>
<dbReference type="EMBL" id="JALKII010000006">
    <property type="protein sequence ID" value="MCK0538147.1"/>
    <property type="molecule type" value="Genomic_DNA"/>
</dbReference>
<dbReference type="PANTHER" id="PTHR12714:SF9">
    <property type="entry name" value="PROTEIN-S-ISOPRENYLCYSTEINE O-METHYLTRANSFERASE"/>
    <property type="match status" value="1"/>
</dbReference>
<gene>
    <name evidence="6" type="ORF">MU846_10535</name>
</gene>
<organism evidence="6 7">
    <name type="scientific">Alcanivorax quisquiliarum</name>
    <dbReference type="NCBI Taxonomy" id="2933565"/>
    <lineage>
        <taxon>Bacteria</taxon>
        <taxon>Pseudomonadati</taxon>
        <taxon>Pseudomonadota</taxon>
        <taxon>Gammaproteobacteria</taxon>
        <taxon>Oceanospirillales</taxon>
        <taxon>Alcanivoracaceae</taxon>
        <taxon>Alcanivorax</taxon>
    </lineage>
</organism>
<dbReference type="Gene3D" id="1.20.120.1630">
    <property type="match status" value="1"/>
</dbReference>
<protein>
    <submittedName>
        <fullName evidence="6">Isoprenylcysteine carboxylmethyltransferase family protein</fullName>
    </submittedName>
</protein>
<feature type="transmembrane region" description="Helical" evidence="5">
    <location>
        <begin position="135"/>
        <end position="152"/>
    </location>
</feature>
<keyword evidence="7" id="KW-1185">Reference proteome</keyword>
<dbReference type="Proteomes" id="UP001165524">
    <property type="component" value="Unassembled WGS sequence"/>
</dbReference>
<comment type="subcellular location">
    <subcellularLocation>
        <location evidence="1">Endomembrane system</location>
        <topology evidence="1">Multi-pass membrane protein</topology>
    </subcellularLocation>
</comment>
<keyword evidence="3 5" id="KW-1133">Transmembrane helix</keyword>
<evidence type="ECO:0000256" key="4">
    <source>
        <dbReference type="ARBA" id="ARBA00023136"/>
    </source>
</evidence>
<dbReference type="RefSeq" id="WP_246952482.1">
    <property type="nucleotide sequence ID" value="NZ_JALKII010000006.1"/>
</dbReference>
<reference evidence="6" key="1">
    <citation type="submission" date="2022-04" db="EMBL/GenBank/DDBJ databases">
        <title>Alcanivorax sp. CY1518 draft genome sequence.</title>
        <authorList>
            <person name="Zhao G."/>
            <person name="An M."/>
        </authorList>
    </citation>
    <scope>NUCLEOTIDE SEQUENCE</scope>
    <source>
        <strain evidence="6">CY1518</strain>
    </source>
</reference>
<dbReference type="InterPro" id="IPR007318">
    <property type="entry name" value="Phopholipid_MeTrfase"/>
</dbReference>
<name>A0ABT0E8H8_9GAMM</name>
<evidence type="ECO:0000313" key="6">
    <source>
        <dbReference type="EMBL" id="MCK0538147.1"/>
    </source>
</evidence>
<evidence type="ECO:0000256" key="1">
    <source>
        <dbReference type="ARBA" id="ARBA00004127"/>
    </source>
</evidence>
<proteinExistence type="predicted"/>
<accession>A0ABT0E8H8</accession>
<feature type="transmembrane region" description="Helical" evidence="5">
    <location>
        <begin position="6"/>
        <end position="23"/>
    </location>
</feature>
<evidence type="ECO:0000256" key="3">
    <source>
        <dbReference type="ARBA" id="ARBA00022989"/>
    </source>
</evidence>
<keyword evidence="2 5" id="KW-0812">Transmembrane</keyword>